<sequence>MIRVGNMIYFQDYEWYEGLEDGDLKEENLKEKAILEGSWGHENRKGKNLCSWLKESFSNYHELDYEFMLKLKEYWWGKKEEEESSEDAWSNYLPNDEW</sequence>
<protein>
    <submittedName>
        <fullName evidence="1">Uncharacterized protein</fullName>
    </submittedName>
</protein>
<accession>A0ABQ4YYI0</accession>
<dbReference type="EMBL" id="BQNB010010862">
    <property type="protein sequence ID" value="GJS82929.1"/>
    <property type="molecule type" value="Genomic_DNA"/>
</dbReference>
<reference evidence="1" key="1">
    <citation type="journal article" date="2022" name="Int. J. Mol. Sci.">
        <title>Draft Genome of Tanacetum Coccineum: Genomic Comparison of Closely Related Tanacetum-Family Plants.</title>
        <authorList>
            <person name="Yamashiro T."/>
            <person name="Shiraishi A."/>
            <person name="Nakayama K."/>
            <person name="Satake H."/>
        </authorList>
    </citation>
    <scope>NUCLEOTIDE SEQUENCE</scope>
</reference>
<keyword evidence="2" id="KW-1185">Reference proteome</keyword>
<proteinExistence type="predicted"/>
<comment type="caution">
    <text evidence="1">The sequence shown here is derived from an EMBL/GenBank/DDBJ whole genome shotgun (WGS) entry which is preliminary data.</text>
</comment>
<evidence type="ECO:0000313" key="2">
    <source>
        <dbReference type="Proteomes" id="UP001151760"/>
    </source>
</evidence>
<organism evidence="1 2">
    <name type="scientific">Tanacetum coccineum</name>
    <dbReference type="NCBI Taxonomy" id="301880"/>
    <lineage>
        <taxon>Eukaryota</taxon>
        <taxon>Viridiplantae</taxon>
        <taxon>Streptophyta</taxon>
        <taxon>Embryophyta</taxon>
        <taxon>Tracheophyta</taxon>
        <taxon>Spermatophyta</taxon>
        <taxon>Magnoliopsida</taxon>
        <taxon>eudicotyledons</taxon>
        <taxon>Gunneridae</taxon>
        <taxon>Pentapetalae</taxon>
        <taxon>asterids</taxon>
        <taxon>campanulids</taxon>
        <taxon>Asterales</taxon>
        <taxon>Asteraceae</taxon>
        <taxon>Asteroideae</taxon>
        <taxon>Anthemideae</taxon>
        <taxon>Anthemidinae</taxon>
        <taxon>Tanacetum</taxon>
    </lineage>
</organism>
<evidence type="ECO:0000313" key="1">
    <source>
        <dbReference type="EMBL" id="GJS82929.1"/>
    </source>
</evidence>
<name>A0ABQ4YYI0_9ASTR</name>
<gene>
    <name evidence="1" type="ORF">Tco_0749470</name>
</gene>
<dbReference type="Proteomes" id="UP001151760">
    <property type="component" value="Unassembled WGS sequence"/>
</dbReference>
<reference evidence="1" key="2">
    <citation type="submission" date="2022-01" db="EMBL/GenBank/DDBJ databases">
        <authorList>
            <person name="Yamashiro T."/>
            <person name="Shiraishi A."/>
            <person name="Satake H."/>
            <person name="Nakayama K."/>
        </authorList>
    </citation>
    <scope>NUCLEOTIDE SEQUENCE</scope>
</reference>